<accession>A0A8S5N1N6</accession>
<name>A0A8S5N1N6_9CAUD</name>
<sequence>MLILLRFTTCTSPCSQRVNSNLRCLLSRAAQIPFISPFLGQTL</sequence>
<dbReference type="EMBL" id="BK015041">
    <property type="protein sequence ID" value="DAD88529.1"/>
    <property type="molecule type" value="Genomic_DNA"/>
</dbReference>
<evidence type="ECO:0000313" key="1">
    <source>
        <dbReference type="EMBL" id="DAD88529.1"/>
    </source>
</evidence>
<proteinExistence type="predicted"/>
<reference evidence="1" key="1">
    <citation type="journal article" date="2021" name="Proc. Natl. Acad. Sci. U.S.A.">
        <title>A Catalog of Tens of Thousands of Viruses from Human Metagenomes Reveals Hidden Associations with Chronic Diseases.</title>
        <authorList>
            <person name="Tisza M.J."/>
            <person name="Buck C.B."/>
        </authorList>
    </citation>
    <scope>NUCLEOTIDE SEQUENCE</scope>
    <source>
        <strain evidence="1">Cttxo15</strain>
    </source>
</reference>
<protein>
    <submittedName>
        <fullName evidence="1">Uncharacterized protein</fullName>
    </submittedName>
</protein>
<organism evidence="1">
    <name type="scientific">Podoviridae sp. cttxo15</name>
    <dbReference type="NCBI Taxonomy" id="2826584"/>
    <lineage>
        <taxon>Viruses</taxon>
        <taxon>Duplodnaviria</taxon>
        <taxon>Heunggongvirae</taxon>
        <taxon>Uroviricota</taxon>
        <taxon>Caudoviricetes</taxon>
    </lineage>
</organism>